<dbReference type="RefSeq" id="WP_120324663.1">
    <property type="nucleotide sequence ID" value="NZ_RAPF01000004.1"/>
</dbReference>
<name>A0A420EKP2_9SPHN</name>
<feature type="region of interest" description="Disordered" evidence="1">
    <location>
        <begin position="35"/>
        <end position="70"/>
    </location>
</feature>
<protein>
    <submittedName>
        <fullName evidence="2">Uncharacterized protein</fullName>
    </submittedName>
</protein>
<evidence type="ECO:0000313" key="2">
    <source>
        <dbReference type="EMBL" id="RKF21166.1"/>
    </source>
</evidence>
<evidence type="ECO:0000313" key="3">
    <source>
        <dbReference type="Proteomes" id="UP000284395"/>
    </source>
</evidence>
<gene>
    <name evidence="2" type="ORF">D6851_09615</name>
</gene>
<reference evidence="2 3" key="1">
    <citation type="submission" date="2018-09" db="EMBL/GenBank/DDBJ databases">
        <title>Altererythrobacter spongiae sp. nov., isolated from a marine sponge.</title>
        <authorList>
            <person name="Zhuang L."/>
            <person name="Luo L."/>
        </authorList>
    </citation>
    <scope>NUCLEOTIDE SEQUENCE [LARGE SCALE GENOMIC DNA]</scope>
    <source>
        <strain evidence="2 3">HN-Y73</strain>
    </source>
</reference>
<keyword evidence="3" id="KW-1185">Reference proteome</keyword>
<proteinExistence type="predicted"/>
<dbReference type="AlphaFoldDB" id="A0A420EKP2"/>
<accession>A0A420EKP2</accession>
<evidence type="ECO:0000256" key="1">
    <source>
        <dbReference type="SAM" id="MobiDB-lite"/>
    </source>
</evidence>
<dbReference type="Proteomes" id="UP000284395">
    <property type="component" value="Unassembled WGS sequence"/>
</dbReference>
<comment type="caution">
    <text evidence="2">The sequence shown here is derived from an EMBL/GenBank/DDBJ whole genome shotgun (WGS) entry which is preliminary data.</text>
</comment>
<organism evidence="2 3">
    <name type="scientific">Altericroceibacterium spongiae</name>
    <dbReference type="NCBI Taxonomy" id="2320269"/>
    <lineage>
        <taxon>Bacteria</taxon>
        <taxon>Pseudomonadati</taxon>
        <taxon>Pseudomonadota</taxon>
        <taxon>Alphaproteobacteria</taxon>
        <taxon>Sphingomonadales</taxon>
        <taxon>Erythrobacteraceae</taxon>
        <taxon>Altericroceibacterium</taxon>
    </lineage>
</organism>
<sequence>MADTLNAATALFMTRFGEVTLDQLLPEEGVRKFAVTENDRRKTGKSPSGSLRFGEPDASGEGMADIDNSR</sequence>
<dbReference type="EMBL" id="RAPF01000004">
    <property type="protein sequence ID" value="RKF21166.1"/>
    <property type="molecule type" value="Genomic_DNA"/>
</dbReference>